<evidence type="ECO:0000313" key="1">
    <source>
        <dbReference type="EMBL" id="GBP05428.1"/>
    </source>
</evidence>
<protein>
    <submittedName>
        <fullName evidence="1">Uncharacterized protein</fullName>
    </submittedName>
</protein>
<dbReference type="AlphaFoldDB" id="A0A4C1SW66"/>
<feature type="non-terminal residue" evidence="1">
    <location>
        <position position="65"/>
    </location>
</feature>
<dbReference type="EMBL" id="BGZK01000018">
    <property type="protein sequence ID" value="GBP05428.1"/>
    <property type="molecule type" value="Genomic_DNA"/>
</dbReference>
<name>A0A4C1SW66_EUMVA</name>
<comment type="caution">
    <text evidence="1">The sequence shown here is derived from an EMBL/GenBank/DDBJ whole genome shotgun (WGS) entry which is preliminary data.</text>
</comment>
<keyword evidence="2" id="KW-1185">Reference proteome</keyword>
<organism evidence="1 2">
    <name type="scientific">Eumeta variegata</name>
    <name type="common">Bagworm moth</name>
    <name type="synonym">Eumeta japonica</name>
    <dbReference type="NCBI Taxonomy" id="151549"/>
    <lineage>
        <taxon>Eukaryota</taxon>
        <taxon>Metazoa</taxon>
        <taxon>Ecdysozoa</taxon>
        <taxon>Arthropoda</taxon>
        <taxon>Hexapoda</taxon>
        <taxon>Insecta</taxon>
        <taxon>Pterygota</taxon>
        <taxon>Neoptera</taxon>
        <taxon>Endopterygota</taxon>
        <taxon>Lepidoptera</taxon>
        <taxon>Glossata</taxon>
        <taxon>Ditrysia</taxon>
        <taxon>Tineoidea</taxon>
        <taxon>Psychidae</taxon>
        <taxon>Oiketicinae</taxon>
        <taxon>Eumeta</taxon>
    </lineage>
</organism>
<gene>
    <name evidence="1" type="ORF">EVAR_2964_1</name>
</gene>
<proteinExistence type="predicted"/>
<reference evidence="1 2" key="1">
    <citation type="journal article" date="2019" name="Commun. Biol.">
        <title>The bagworm genome reveals a unique fibroin gene that provides high tensile strength.</title>
        <authorList>
            <person name="Kono N."/>
            <person name="Nakamura H."/>
            <person name="Ohtoshi R."/>
            <person name="Tomita M."/>
            <person name="Numata K."/>
            <person name="Arakawa K."/>
        </authorList>
    </citation>
    <scope>NUCLEOTIDE SEQUENCE [LARGE SCALE GENOMIC DNA]</scope>
</reference>
<accession>A0A4C1SW66</accession>
<dbReference type="Proteomes" id="UP000299102">
    <property type="component" value="Unassembled WGS sequence"/>
</dbReference>
<evidence type="ECO:0000313" key="2">
    <source>
        <dbReference type="Proteomes" id="UP000299102"/>
    </source>
</evidence>
<sequence>MEKNSTISFLIVSHSKLSRRNNGGFELENLKYTHEEHVRTLTFATVGAGAGQPSPDMVPCVVFVT</sequence>